<comment type="caution">
    <text evidence="3">The sequence shown here is derived from an EMBL/GenBank/DDBJ whole genome shotgun (WGS) entry which is preliminary data.</text>
</comment>
<gene>
    <name evidence="3" type="ORF">MSAN_00120900</name>
</gene>
<sequence length="638" mass="71896">MNGHSQPEPEFTHSSASDPKSPSHASGMFSDSQQFTVTGGTFTNITKNYTAAPSLPPDLRMIPLGDIDLRHQIRVDKLRVDEWGVSNAQSHGRACVRRVHSGRARIDGRKSRVTVAMYQGNSAEEEWRQSIAQYMSLRQICGAASSNGIHATLFNDDLIPLREILDHHQDSHFSKVYIYAHCNQDFTEAFDYINHAVRGAWGYTLWIRRSTGRLCTELSRGHDVLAPHLDSGDLLDSSRVYPLGAVAETITTFIGSLTLEQYHNICVYNLGQYRHFDLSASTTVNVGAVFRCSGNPLEDSVEIAFLPSAVSILYNWTISRGGTGEVMPNGWTRFQSGDVFNTIHVSIIFHYERTWLSQANNIFRRLNIMANFEDYVVVNRIDFDLNFSQTTGDPLEGFLFLCPKEDFRTNPSGFGWPACPAYWSLDPSGVDRLSPEEAMRLGFPSLHLITQAYGDYWDASVYQGLRQFHQSKGFDPYSQDVARHLGYPFFRLSSERDALPWAYVDSDGEDFDADIDSDCDSIYPDDYESESLLSAGDDSADLDFEAESLHYEEDVHDPARENRVPEHTEIANCANHNASGSTLGEDIVVEEMFAPPRSLNILISIQLVLILFFGLSWVYDYICLVRLVRNFIQFPVAQ</sequence>
<feature type="compositionally biased region" description="Polar residues" evidence="1">
    <location>
        <begin position="12"/>
        <end position="31"/>
    </location>
</feature>
<feature type="transmembrane region" description="Helical" evidence="2">
    <location>
        <begin position="599"/>
        <end position="619"/>
    </location>
</feature>
<accession>A0A8H6ZDH3</accession>
<feature type="region of interest" description="Disordered" evidence="1">
    <location>
        <begin position="1"/>
        <end position="31"/>
    </location>
</feature>
<protein>
    <submittedName>
        <fullName evidence="3">Uncharacterized protein</fullName>
    </submittedName>
</protein>
<organism evidence="3 4">
    <name type="scientific">Mycena sanguinolenta</name>
    <dbReference type="NCBI Taxonomy" id="230812"/>
    <lineage>
        <taxon>Eukaryota</taxon>
        <taxon>Fungi</taxon>
        <taxon>Dikarya</taxon>
        <taxon>Basidiomycota</taxon>
        <taxon>Agaricomycotina</taxon>
        <taxon>Agaricomycetes</taxon>
        <taxon>Agaricomycetidae</taxon>
        <taxon>Agaricales</taxon>
        <taxon>Marasmiineae</taxon>
        <taxon>Mycenaceae</taxon>
        <taxon>Mycena</taxon>
    </lineage>
</organism>
<keyword evidence="2" id="KW-0472">Membrane</keyword>
<dbReference type="EMBL" id="JACAZH010000001">
    <property type="protein sequence ID" value="KAF7377028.1"/>
    <property type="molecule type" value="Genomic_DNA"/>
</dbReference>
<reference evidence="3" key="1">
    <citation type="submission" date="2020-05" db="EMBL/GenBank/DDBJ databases">
        <title>Mycena genomes resolve the evolution of fungal bioluminescence.</title>
        <authorList>
            <person name="Tsai I.J."/>
        </authorList>
    </citation>
    <scope>NUCLEOTIDE SEQUENCE</scope>
    <source>
        <strain evidence="3">160909Yilan</strain>
    </source>
</reference>
<keyword evidence="4" id="KW-1185">Reference proteome</keyword>
<dbReference type="Proteomes" id="UP000623467">
    <property type="component" value="Unassembled WGS sequence"/>
</dbReference>
<evidence type="ECO:0000313" key="4">
    <source>
        <dbReference type="Proteomes" id="UP000623467"/>
    </source>
</evidence>
<name>A0A8H6ZDH3_9AGAR</name>
<keyword evidence="2" id="KW-1133">Transmembrane helix</keyword>
<evidence type="ECO:0000256" key="2">
    <source>
        <dbReference type="SAM" id="Phobius"/>
    </source>
</evidence>
<evidence type="ECO:0000256" key="1">
    <source>
        <dbReference type="SAM" id="MobiDB-lite"/>
    </source>
</evidence>
<keyword evidence="2" id="KW-0812">Transmembrane</keyword>
<evidence type="ECO:0000313" key="3">
    <source>
        <dbReference type="EMBL" id="KAF7377028.1"/>
    </source>
</evidence>
<dbReference type="OrthoDB" id="258495at2759"/>
<dbReference type="AlphaFoldDB" id="A0A8H6ZDH3"/>
<proteinExistence type="predicted"/>